<accession>A0A841R2X2</accession>
<dbReference type="SUPFAM" id="SSF111369">
    <property type="entry name" value="HlyD-like secretion proteins"/>
    <property type="match status" value="1"/>
</dbReference>
<dbReference type="Proteomes" id="UP000591941">
    <property type="component" value="Unassembled WGS sequence"/>
</dbReference>
<proteinExistence type="inferred from homology"/>
<dbReference type="GO" id="GO:0015562">
    <property type="term" value="F:efflux transmembrane transporter activity"/>
    <property type="evidence" value="ECO:0007669"/>
    <property type="project" value="TreeGrafter"/>
</dbReference>
<dbReference type="InterPro" id="IPR058627">
    <property type="entry name" value="MdtA-like_C"/>
</dbReference>
<organism evidence="4 5">
    <name type="scientific">Negativicoccus succinicivorans</name>
    <dbReference type="NCBI Taxonomy" id="620903"/>
    <lineage>
        <taxon>Bacteria</taxon>
        <taxon>Bacillati</taxon>
        <taxon>Bacillota</taxon>
        <taxon>Negativicutes</taxon>
        <taxon>Veillonellales</taxon>
        <taxon>Veillonellaceae</taxon>
        <taxon>Negativicoccus</taxon>
    </lineage>
</organism>
<keyword evidence="2" id="KW-1133">Transmembrane helix</keyword>
<dbReference type="AlphaFoldDB" id="A0A841R2X2"/>
<dbReference type="Gene3D" id="2.40.420.20">
    <property type="match status" value="1"/>
</dbReference>
<comment type="similarity">
    <text evidence="1">Belongs to the membrane fusion protein (MFP) (TC 8.A.1) family.</text>
</comment>
<evidence type="ECO:0000256" key="1">
    <source>
        <dbReference type="ARBA" id="ARBA00009477"/>
    </source>
</evidence>
<keyword evidence="5" id="KW-1185">Reference proteome</keyword>
<dbReference type="RefSeq" id="WP_159822454.1">
    <property type="nucleotide sequence ID" value="NZ_CABWNB010000002.1"/>
</dbReference>
<protein>
    <submittedName>
        <fullName evidence="4">RND family efflux transporter MFP subunit</fullName>
    </submittedName>
</protein>
<comment type="caution">
    <text evidence="4">The sequence shown here is derived from an EMBL/GenBank/DDBJ whole genome shotgun (WGS) entry which is preliminary data.</text>
</comment>
<feature type="domain" description="Multidrug resistance protein MdtA-like C-terminal permuted SH3" evidence="3">
    <location>
        <begin position="300"/>
        <end position="342"/>
    </location>
</feature>
<name>A0A841R2X2_9FIRM</name>
<evidence type="ECO:0000256" key="2">
    <source>
        <dbReference type="SAM" id="Phobius"/>
    </source>
</evidence>
<dbReference type="GeneID" id="93486491"/>
<dbReference type="PANTHER" id="PTHR30469:SF36">
    <property type="entry name" value="BLL3903 PROTEIN"/>
    <property type="match status" value="1"/>
</dbReference>
<reference evidence="4 5" key="1">
    <citation type="submission" date="2020-08" db="EMBL/GenBank/DDBJ databases">
        <title>Genomic Encyclopedia of Type Strains, Phase IV (KMG-IV): sequencing the most valuable type-strain genomes for metagenomic binning, comparative biology and taxonomic classification.</title>
        <authorList>
            <person name="Goeker M."/>
        </authorList>
    </citation>
    <scope>NUCLEOTIDE SEQUENCE [LARGE SCALE GENOMIC DNA]</scope>
    <source>
        <strain evidence="4 5">DSM 21255</strain>
    </source>
</reference>
<evidence type="ECO:0000259" key="3">
    <source>
        <dbReference type="Pfam" id="PF25967"/>
    </source>
</evidence>
<dbReference type="InterPro" id="IPR006143">
    <property type="entry name" value="RND_pump_MFP"/>
</dbReference>
<dbReference type="OrthoDB" id="9816569at2"/>
<dbReference type="NCBIfam" id="TIGR01730">
    <property type="entry name" value="RND_mfp"/>
    <property type="match status" value="1"/>
</dbReference>
<sequence>MQPRKKLWWGLGALLILLILGLGSWWYMARSKSVDVVIVKPVTEPLMITRDVTLAPLYSATVSPAASGPILGPVPTVGTNVSVNDHLFTIDVSPYEAQLARARNATSEASAAPAAPPVNTPVITEAQQLLQQGIITQAEYAKIVAREQAKQPSVYTPSATAAPDTSTIERQIAAANVTAPVAGKVTAVYVTADGVAVQDRPALVIASLSPLVGEMPLPNALTEAVQQARTAPETTLTLRVNGHDYFGEMTALSPTGGDVTALKFRFDNPGEVLQPATPYPLTLKLPTKVPLIHLPRSSNIGDDTVYIVTADGLIDARHVTTAYVDGDDWVVLAGLAVGERVIAAPAPHLEIGMHVDVRA</sequence>
<dbReference type="PANTHER" id="PTHR30469">
    <property type="entry name" value="MULTIDRUG RESISTANCE PROTEIN MDTA"/>
    <property type="match status" value="1"/>
</dbReference>
<evidence type="ECO:0000313" key="5">
    <source>
        <dbReference type="Proteomes" id="UP000591941"/>
    </source>
</evidence>
<gene>
    <name evidence="4" type="ORF">HNR45_001236</name>
</gene>
<dbReference type="EMBL" id="JACHHI010000006">
    <property type="protein sequence ID" value="MBB6478166.1"/>
    <property type="molecule type" value="Genomic_DNA"/>
</dbReference>
<keyword evidence="2" id="KW-0812">Transmembrane</keyword>
<dbReference type="Gene3D" id="2.40.50.100">
    <property type="match status" value="1"/>
</dbReference>
<dbReference type="Gene3D" id="1.10.287.470">
    <property type="entry name" value="Helix hairpin bin"/>
    <property type="match status" value="1"/>
</dbReference>
<dbReference type="Pfam" id="PF25967">
    <property type="entry name" value="RND-MFP_C"/>
    <property type="match status" value="1"/>
</dbReference>
<dbReference type="GO" id="GO:1990281">
    <property type="term" value="C:efflux pump complex"/>
    <property type="evidence" value="ECO:0007669"/>
    <property type="project" value="TreeGrafter"/>
</dbReference>
<dbReference type="Gene3D" id="2.40.30.170">
    <property type="match status" value="1"/>
</dbReference>
<feature type="transmembrane region" description="Helical" evidence="2">
    <location>
        <begin position="7"/>
        <end position="28"/>
    </location>
</feature>
<evidence type="ECO:0000313" key="4">
    <source>
        <dbReference type="EMBL" id="MBB6478166.1"/>
    </source>
</evidence>
<keyword evidence="2" id="KW-0472">Membrane</keyword>